<dbReference type="Proteomes" id="UP001549291">
    <property type="component" value="Unassembled WGS sequence"/>
</dbReference>
<dbReference type="RefSeq" id="WP_248888424.1">
    <property type="nucleotide sequence ID" value="NZ_CP066351.1"/>
</dbReference>
<evidence type="ECO:0000313" key="1">
    <source>
        <dbReference type="EMBL" id="MET4720771.1"/>
    </source>
</evidence>
<evidence type="ECO:0000313" key="2">
    <source>
        <dbReference type="Proteomes" id="UP001549291"/>
    </source>
</evidence>
<gene>
    <name evidence="1" type="ORF">ABIF63_004877</name>
</gene>
<protein>
    <submittedName>
        <fullName evidence="1">Uncharacterized protein</fullName>
    </submittedName>
</protein>
<keyword evidence="2" id="KW-1185">Reference proteome</keyword>
<sequence>MIETNLRDQPGIDTARGAAFGEMLRRVIEIELEKLGYVRIAGPGGALWAEPGASIPASVVKAIQEPRASIIRDE</sequence>
<comment type="caution">
    <text evidence="1">The sequence shown here is derived from an EMBL/GenBank/DDBJ whole genome shotgun (WGS) entry which is preliminary data.</text>
</comment>
<name>A0ABV2RV33_BRAJP</name>
<organism evidence="1 2">
    <name type="scientific">Bradyrhizobium japonicum</name>
    <dbReference type="NCBI Taxonomy" id="375"/>
    <lineage>
        <taxon>Bacteria</taxon>
        <taxon>Pseudomonadati</taxon>
        <taxon>Pseudomonadota</taxon>
        <taxon>Alphaproteobacteria</taxon>
        <taxon>Hyphomicrobiales</taxon>
        <taxon>Nitrobacteraceae</taxon>
        <taxon>Bradyrhizobium</taxon>
    </lineage>
</organism>
<proteinExistence type="predicted"/>
<dbReference type="EMBL" id="JBEPTQ010000002">
    <property type="protein sequence ID" value="MET4720771.1"/>
    <property type="molecule type" value="Genomic_DNA"/>
</dbReference>
<accession>A0ABV2RV33</accession>
<reference evidence="1 2" key="1">
    <citation type="submission" date="2024-06" db="EMBL/GenBank/DDBJ databases">
        <title>Genomic Encyclopedia of Type Strains, Phase V (KMG-V): Genome sequencing to study the core and pangenomes of soil and plant-associated prokaryotes.</title>
        <authorList>
            <person name="Whitman W."/>
        </authorList>
    </citation>
    <scope>NUCLEOTIDE SEQUENCE [LARGE SCALE GENOMIC DNA]</scope>
    <source>
        <strain evidence="1 2">USDA 160</strain>
    </source>
</reference>